<keyword evidence="2" id="KW-0413">Isomerase</keyword>
<dbReference type="InterPro" id="IPR046357">
    <property type="entry name" value="PPIase_dom_sf"/>
</dbReference>
<evidence type="ECO:0000256" key="1">
    <source>
        <dbReference type="ARBA" id="ARBA00022729"/>
    </source>
</evidence>
<name>A0A137SYG2_9BACT</name>
<comment type="caution">
    <text evidence="5">The sequence shown here is derived from an EMBL/GenBank/DDBJ whole genome shotgun (WGS) entry which is preliminary data.</text>
</comment>
<feature type="domain" description="PpiC" evidence="4">
    <location>
        <begin position="311"/>
        <end position="408"/>
    </location>
</feature>
<dbReference type="Gene3D" id="3.10.50.40">
    <property type="match status" value="2"/>
</dbReference>
<evidence type="ECO:0000313" key="6">
    <source>
        <dbReference type="Proteomes" id="UP000070093"/>
    </source>
</evidence>
<dbReference type="RefSeq" id="WP_036887012.1">
    <property type="nucleotide sequence ID" value="NZ_KQ965658.1"/>
</dbReference>
<dbReference type="GO" id="GO:0003755">
    <property type="term" value="F:peptidyl-prolyl cis-trans isomerase activity"/>
    <property type="evidence" value="ECO:0007669"/>
    <property type="project" value="UniProtKB-KW"/>
</dbReference>
<gene>
    <name evidence="5" type="ORF">HMPREF3202_01040</name>
</gene>
<dbReference type="AlphaFoldDB" id="A0A137SYG2"/>
<evidence type="ECO:0000256" key="3">
    <source>
        <dbReference type="SAM" id="SignalP"/>
    </source>
</evidence>
<protein>
    <submittedName>
        <fullName evidence="5">PPIC-type PPIASE domain protein</fullName>
    </submittedName>
</protein>
<dbReference type="PANTHER" id="PTHR47637">
    <property type="entry name" value="CHAPERONE SURA"/>
    <property type="match status" value="1"/>
</dbReference>
<dbReference type="Pfam" id="PF00639">
    <property type="entry name" value="Rotamase"/>
    <property type="match status" value="2"/>
</dbReference>
<proteinExistence type="predicted"/>
<feature type="chain" id="PRO_5007806047" evidence="3">
    <location>
        <begin position="27"/>
        <end position="486"/>
    </location>
</feature>
<dbReference type="InterPro" id="IPR000297">
    <property type="entry name" value="PPIase_PpiC"/>
</dbReference>
<evidence type="ECO:0000259" key="4">
    <source>
        <dbReference type="PROSITE" id="PS50198"/>
    </source>
</evidence>
<dbReference type="InterPro" id="IPR050280">
    <property type="entry name" value="OMP_Chaperone_SurA"/>
</dbReference>
<keyword evidence="1 3" id="KW-0732">Signal</keyword>
<dbReference type="Proteomes" id="UP000070093">
    <property type="component" value="Unassembled WGS sequence"/>
</dbReference>
<dbReference type="PROSITE" id="PS01096">
    <property type="entry name" value="PPIC_PPIASE_1"/>
    <property type="match status" value="1"/>
</dbReference>
<dbReference type="SUPFAM" id="SSF54534">
    <property type="entry name" value="FKBP-like"/>
    <property type="match status" value="2"/>
</dbReference>
<dbReference type="PATRIC" id="fig|28125.4.peg.1029"/>
<organism evidence="5 6">
    <name type="scientific">Prevotella bivia</name>
    <dbReference type="NCBI Taxonomy" id="28125"/>
    <lineage>
        <taxon>Bacteria</taxon>
        <taxon>Pseudomonadati</taxon>
        <taxon>Bacteroidota</taxon>
        <taxon>Bacteroidia</taxon>
        <taxon>Bacteroidales</taxon>
        <taxon>Prevotellaceae</taxon>
        <taxon>Prevotella</taxon>
    </lineage>
</organism>
<keyword evidence="2" id="KW-0697">Rotamase</keyword>
<sequence>MKINKAKTGMLLFGAALSVMGIQAGAFSAKKSPLSLSDTTKVDTAKQVADTYVSGKNTIDEVIWVVGDEPILLSEVEITKLQGEAEGMKWDGDPEYLVPEQIAVQKLFLHQAALDSISVSESEIAQGVEQQINYWISLPQIGSKEKLEEYQRKSVAQIRQDLHDDYKNRQLVQKMQEQLVSDLKVSPAEVRAYFKKLPADSIPTIPTRVEVEILTQTPKIEKEEVSRIKNQLRDYTDRVNKGETSFETLARLYSEDPGSARQGGELGFIGRAALDPAFAGAAFNLTDPKKLSKIVESEFGYHIIQLIDKRGDKINVRHILLKPKVSQASIDAAKARLDSIGNDIRAKKFTFEAAAAYVSDDKDTKNSQGLMVNSTASSRTSRFRMQDLPTEVARVVDTMKVDEISAPFTMVNARGKVVCAIVKLKSRTPEHRASITEDFQEMKDIVLAERRKEVIHDWVVKKIKDTYVRMLPKYRNGKYQYEGWVR</sequence>
<reference evidence="5 6" key="1">
    <citation type="submission" date="2016-02" db="EMBL/GenBank/DDBJ databases">
        <authorList>
            <person name="Wen L."/>
            <person name="He K."/>
            <person name="Yang H."/>
        </authorList>
    </citation>
    <scope>NUCLEOTIDE SEQUENCE [LARGE SCALE GENOMIC DNA]</scope>
    <source>
        <strain evidence="5 6">GED7880</strain>
    </source>
</reference>
<dbReference type="PROSITE" id="PS50198">
    <property type="entry name" value="PPIC_PPIASE_2"/>
    <property type="match status" value="2"/>
</dbReference>
<dbReference type="PANTHER" id="PTHR47637:SF1">
    <property type="entry name" value="CHAPERONE SURA"/>
    <property type="match status" value="1"/>
</dbReference>
<dbReference type="eggNOG" id="COG0760">
    <property type="taxonomic scope" value="Bacteria"/>
</dbReference>
<dbReference type="STRING" id="28125.HMPREF3202_01040"/>
<evidence type="ECO:0000313" key="5">
    <source>
        <dbReference type="EMBL" id="KXO17498.1"/>
    </source>
</evidence>
<dbReference type="EMBL" id="LTAG01000044">
    <property type="protein sequence ID" value="KXO17498.1"/>
    <property type="molecule type" value="Genomic_DNA"/>
</dbReference>
<dbReference type="SUPFAM" id="SSF109998">
    <property type="entry name" value="Triger factor/SurA peptide-binding domain-like"/>
    <property type="match status" value="1"/>
</dbReference>
<feature type="signal peptide" evidence="3">
    <location>
        <begin position="1"/>
        <end position="26"/>
    </location>
</feature>
<accession>A0A137SYG2</accession>
<evidence type="ECO:0000256" key="2">
    <source>
        <dbReference type="PROSITE-ProRule" id="PRU00278"/>
    </source>
</evidence>
<dbReference type="InterPro" id="IPR027304">
    <property type="entry name" value="Trigger_fact/SurA_dom_sf"/>
</dbReference>
<feature type="domain" description="PpiC" evidence="4">
    <location>
        <begin position="206"/>
        <end position="308"/>
    </location>
</feature>
<dbReference type="InterPro" id="IPR023058">
    <property type="entry name" value="PPIase_PpiC_CS"/>
</dbReference>